<evidence type="ECO:0000259" key="2">
    <source>
        <dbReference type="PROSITE" id="PS50240"/>
    </source>
</evidence>
<dbReference type="GO" id="GO:0004252">
    <property type="term" value="F:serine-type endopeptidase activity"/>
    <property type="evidence" value="ECO:0007669"/>
    <property type="project" value="UniProtKB-EC"/>
</dbReference>
<dbReference type="VEuPathDB" id="VectorBase:ISCI012782"/>
<dbReference type="PhylomeDB" id="B7QAU4"/>
<keyword evidence="1" id="KW-1015">Disulfide bond</keyword>
<dbReference type="InterPro" id="IPR001254">
    <property type="entry name" value="Trypsin_dom"/>
</dbReference>
<feature type="non-terminal residue" evidence="3">
    <location>
        <position position="105"/>
    </location>
</feature>
<dbReference type="VEuPathDB" id="VectorBase:ISCP_004519"/>
<keyword evidence="3" id="KW-0378">Hydrolase</keyword>
<dbReference type="SUPFAM" id="SSF50494">
    <property type="entry name" value="Trypsin-like serine proteases"/>
    <property type="match status" value="1"/>
</dbReference>
<gene>
    <name evidence="3" type="ORF">IscW_ISCW012782</name>
</gene>
<dbReference type="Gene3D" id="2.40.10.10">
    <property type="entry name" value="Trypsin-like serine proteases"/>
    <property type="match status" value="1"/>
</dbReference>
<dbReference type="InterPro" id="IPR009003">
    <property type="entry name" value="Peptidase_S1_PA"/>
</dbReference>
<proteinExistence type="predicted"/>
<dbReference type="PROSITE" id="PS50240">
    <property type="entry name" value="TRYPSIN_DOM"/>
    <property type="match status" value="1"/>
</dbReference>
<name>B7QAU4_IXOSC</name>
<dbReference type="GO" id="GO:0006508">
    <property type="term" value="P:proteolysis"/>
    <property type="evidence" value="ECO:0007669"/>
    <property type="project" value="InterPro"/>
</dbReference>
<protein>
    <submittedName>
        <fullName evidence="3">Ovochymase, putative</fullName>
        <ecNumber evidence="3">3.4.21.4</ecNumber>
    </submittedName>
</protein>
<dbReference type="PROSITE" id="PS00135">
    <property type="entry name" value="TRYPSIN_SER"/>
    <property type="match status" value="1"/>
</dbReference>
<sequence length="105" mass="11251">GSTANPDLLKVDLPIVSYDECSRDYRGINQVDRNTMICAGLKEGGKATCQGDSGGPLQCARRDGRYVLAGLTSWGTTCAAPNQPSVFARVSTRLFWIWLNAGATP</sequence>
<dbReference type="Pfam" id="PF00089">
    <property type="entry name" value="Trypsin"/>
    <property type="match status" value="1"/>
</dbReference>
<dbReference type="FunFam" id="2.40.10.10:FF:000189">
    <property type="entry name" value="Ovochymase, putative"/>
    <property type="match status" value="1"/>
</dbReference>
<dbReference type="STRING" id="6945.B7QAU4"/>
<dbReference type="CDD" id="cd00190">
    <property type="entry name" value="Tryp_SPc"/>
    <property type="match status" value="1"/>
</dbReference>
<dbReference type="AlphaFoldDB" id="B7QAU4"/>
<dbReference type="InterPro" id="IPR043504">
    <property type="entry name" value="Peptidase_S1_PA_chymotrypsin"/>
</dbReference>
<reference evidence="3" key="1">
    <citation type="submission" date="2008-03" db="EMBL/GenBank/DDBJ databases">
        <title>Annotation of Ixodes scapularis.</title>
        <authorList>
            <consortium name="Ixodes scapularis Genome Project Consortium"/>
            <person name="Caler E."/>
            <person name="Hannick L.I."/>
            <person name="Bidwell S."/>
            <person name="Joardar V."/>
            <person name="Thiagarajan M."/>
            <person name="Amedeo P."/>
            <person name="Galinsky K.J."/>
            <person name="Schobel S."/>
            <person name="Inman J."/>
            <person name="Hostetler J."/>
            <person name="Miller J."/>
            <person name="Hammond M."/>
            <person name="Megy K."/>
            <person name="Lawson D."/>
            <person name="Kodira C."/>
            <person name="Sutton G."/>
            <person name="Meyer J."/>
            <person name="Hill C.A."/>
            <person name="Birren B."/>
            <person name="Nene V."/>
            <person name="Collins F."/>
            <person name="Alarcon-Chaidez F."/>
            <person name="Wikel S."/>
            <person name="Strausberg R."/>
        </authorList>
    </citation>
    <scope>NUCLEOTIDE SEQUENCE [LARGE SCALE GENOMIC DNA]</scope>
    <source>
        <strain evidence="3">Wikel colony</strain>
    </source>
</reference>
<organism>
    <name type="scientific">Ixodes scapularis</name>
    <name type="common">Black-legged tick</name>
    <name type="synonym">Deer tick</name>
    <dbReference type="NCBI Taxonomy" id="6945"/>
    <lineage>
        <taxon>Eukaryota</taxon>
        <taxon>Metazoa</taxon>
        <taxon>Ecdysozoa</taxon>
        <taxon>Arthropoda</taxon>
        <taxon>Chelicerata</taxon>
        <taxon>Arachnida</taxon>
        <taxon>Acari</taxon>
        <taxon>Parasitiformes</taxon>
        <taxon>Ixodida</taxon>
        <taxon>Ixodoidea</taxon>
        <taxon>Ixodidae</taxon>
        <taxon>Ixodinae</taxon>
        <taxon>Ixodes</taxon>
    </lineage>
</organism>
<dbReference type="InterPro" id="IPR033116">
    <property type="entry name" value="TRYPSIN_SER"/>
</dbReference>
<dbReference type="PaxDb" id="6945-B7QAU4"/>
<dbReference type="HOGENOM" id="CLU_006842_13_2_1"/>
<evidence type="ECO:0000313" key="3">
    <source>
        <dbReference type="EMBL" id="EEC15966.1"/>
    </source>
</evidence>
<feature type="domain" description="Peptidase S1" evidence="2">
    <location>
        <begin position="1"/>
        <end position="104"/>
    </location>
</feature>
<dbReference type="EC" id="3.4.21.4" evidence="3"/>
<dbReference type="VEuPathDB" id="VectorBase:ISCW012782"/>
<dbReference type="PANTHER" id="PTHR24252:SF7">
    <property type="entry name" value="HYALIN"/>
    <property type="match status" value="1"/>
</dbReference>
<feature type="non-terminal residue" evidence="3">
    <location>
        <position position="1"/>
    </location>
</feature>
<dbReference type="EMBL" id="DS896855">
    <property type="protein sequence ID" value="EEC15966.1"/>
    <property type="molecule type" value="Genomic_DNA"/>
</dbReference>
<evidence type="ECO:0000256" key="1">
    <source>
        <dbReference type="ARBA" id="ARBA00023157"/>
    </source>
</evidence>
<dbReference type="OrthoDB" id="6428296at2759"/>
<dbReference type="PANTHER" id="PTHR24252">
    <property type="entry name" value="ACROSIN-RELATED"/>
    <property type="match status" value="1"/>
</dbReference>
<accession>B7QAU4</accession>